<sequence>MYRAIRGVVLDAAAAEDLTQETFERAYKSRAEYRGGSSPGAWLHRIAVNTAISYLRRQRVAKLLIPRLYMPATPAHEEVEDRSLAERALSVLSPKLRVVVVLSFYARMSREEIARTLQIPPGTVASRLGAALDAMRKALAEIDQEGTPERQGG</sequence>
<dbReference type="PANTHER" id="PTHR43133:SF8">
    <property type="entry name" value="RNA POLYMERASE SIGMA FACTOR HI_1459-RELATED"/>
    <property type="match status" value="1"/>
</dbReference>
<reference evidence="8" key="1">
    <citation type="submission" date="2020-10" db="EMBL/GenBank/DDBJ databases">
        <title>Ca. Dormibacterota MAGs.</title>
        <authorList>
            <person name="Montgomery K."/>
        </authorList>
    </citation>
    <scope>NUCLEOTIDE SEQUENCE [LARGE SCALE GENOMIC DNA]</scope>
    <source>
        <strain evidence="8">SC8812_S17_10</strain>
    </source>
</reference>
<proteinExistence type="inferred from homology"/>
<name>A0A934JYN9_9BACT</name>
<evidence type="ECO:0000256" key="5">
    <source>
        <dbReference type="ARBA" id="ARBA00023163"/>
    </source>
</evidence>
<accession>A0A934JYN9</accession>
<evidence type="ECO:0000256" key="4">
    <source>
        <dbReference type="ARBA" id="ARBA00023125"/>
    </source>
</evidence>
<feature type="domain" description="RNA polymerase sigma factor 70 region 4 type 2" evidence="7">
    <location>
        <begin position="86"/>
        <end position="134"/>
    </location>
</feature>
<dbReference type="Gene3D" id="1.10.10.10">
    <property type="entry name" value="Winged helix-like DNA-binding domain superfamily/Winged helix DNA-binding domain"/>
    <property type="match status" value="1"/>
</dbReference>
<dbReference type="GO" id="GO:0003677">
    <property type="term" value="F:DNA binding"/>
    <property type="evidence" value="ECO:0007669"/>
    <property type="project" value="UniProtKB-KW"/>
</dbReference>
<dbReference type="PANTHER" id="PTHR43133">
    <property type="entry name" value="RNA POLYMERASE ECF-TYPE SIGMA FACTO"/>
    <property type="match status" value="1"/>
</dbReference>
<dbReference type="SUPFAM" id="SSF88659">
    <property type="entry name" value="Sigma3 and sigma4 domains of RNA polymerase sigma factors"/>
    <property type="match status" value="1"/>
</dbReference>
<dbReference type="InterPro" id="IPR007627">
    <property type="entry name" value="RNA_pol_sigma70_r2"/>
</dbReference>
<dbReference type="AlphaFoldDB" id="A0A934JYN9"/>
<keyword evidence="4" id="KW-0238">DNA-binding</keyword>
<evidence type="ECO:0000259" key="7">
    <source>
        <dbReference type="Pfam" id="PF08281"/>
    </source>
</evidence>
<protein>
    <submittedName>
        <fullName evidence="8">RNA polymerase sigma factor</fullName>
    </submittedName>
</protein>
<comment type="caution">
    <text evidence="8">The sequence shown here is derived from an EMBL/GenBank/DDBJ whole genome shotgun (WGS) entry which is preliminary data.</text>
</comment>
<keyword evidence="5" id="KW-0804">Transcription</keyword>
<gene>
    <name evidence="8" type="ORF">JF922_00600</name>
</gene>
<evidence type="ECO:0000313" key="9">
    <source>
        <dbReference type="Proteomes" id="UP000612893"/>
    </source>
</evidence>
<keyword evidence="2" id="KW-0805">Transcription regulation</keyword>
<comment type="similarity">
    <text evidence="1">Belongs to the sigma-70 factor family. ECF subfamily.</text>
</comment>
<dbReference type="GO" id="GO:0016987">
    <property type="term" value="F:sigma factor activity"/>
    <property type="evidence" value="ECO:0007669"/>
    <property type="project" value="UniProtKB-KW"/>
</dbReference>
<dbReference type="Proteomes" id="UP000612893">
    <property type="component" value="Unassembled WGS sequence"/>
</dbReference>
<dbReference type="InterPro" id="IPR013249">
    <property type="entry name" value="RNA_pol_sigma70_r4_t2"/>
</dbReference>
<dbReference type="GO" id="GO:0006352">
    <property type="term" value="P:DNA-templated transcription initiation"/>
    <property type="evidence" value="ECO:0007669"/>
    <property type="project" value="InterPro"/>
</dbReference>
<dbReference type="SUPFAM" id="SSF88946">
    <property type="entry name" value="Sigma2 domain of RNA polymerase sigma factors"/>
    <property type="match status" value="1"/>
</dbReference>
<evidence type="ECO:0000256" key="2">
    <source>
        <dbReference type="ARBA" id="ARBA00023015"/>
    </source>
</evidence>
<dbReference type="InterPro" id="IPR013324">
    <property type="entry name" value="RNA_pol_sigma_r3/r4-like"/>
</dbReference>
<dbReference type="Pfam" id="PF08281">
    <property type="entry name" value="Sigma70_r4_2"/>
    <property type="match status" value="1"/>
</dbReference>
<dbReference type="InterPro" id="IPR039425">
    <property type="entry name" value="RNA_pol_sigma-70-like"/>
</dbReference>
<dbReference type="Gene3D" id="1.10.1740.10">
    <property type="match status" value="1"/>
</dbReference>
<dbReference type="InterPro" id="IPR014284">
    <property type="entry name" value="RNA_pol_sigma-70_dom"/>
</dbReference>
<dbReference type="InterPro" id="IPR013325">
    <property type="entry name" value="RNA_pol_sigma_r2"/>
</dbReference>
<dbReference type="EMBL" id="JAEKNR010000010">
    <property type="protein sequence ID" value="MBJ7596574.1"/>
    <property type="molecule type" value="Genomic_DNA"/>
</dbReference>
<evidence type="ECO:0000256" key="3">
    <source>
        <dbReference type="ARBA" id="ARBA00023082"/>
    </source>
</evidence>
<dbReference type="NCBIfam" id="TIGR02937">
    <property type="entry name" value="sigma70-ECF"/>
    <property type="match status" value="1"/>
</dbReference>
<evidence type="ECO:0000256" key="1">
    <source>
        <dbReference type="ARBA" id="ARBA00010641"/>
    </source>
</evidence>
<keyword evidence="9" id="KW-1185">Reference proteome</keyword>
<organism evidence="8 9">
    <name type="scientific">Candidatus Nephthysia bennettiae</name>
    <dbReference type="NCBI Taxonomy" id="3127016"/>
    <lineage>
        <taxon>Bacteria</taxon>
        <taxon>Bacillati</taxon>
        <taxon>Candidatus Dormiibacterota</taxon>
        <taxon>Candidatus Dormibacteria</taxon>
        <taxon>Candidatus Dormibacterales</taxon>
        <taxon>Candidatus Dormibacteraceae</taxon>
        <taxon>Candidatus Nephthysia</taxon>
    </lineage>
</organism>
<feature type="domain" description="RNA polymerase sigma-70 region 2" evidence="6">
    <location>
        <begin position="2"/>
        <end position="59"/>
    </location>
</feature>
<dbReference type="InterPro" id="IPR036388">
    <property type="entry name" value="WH-like_DNA-bd_sf"/>
</dbReference>
<evidence type="ECO:0000259" key="6">
    <source>
        <dbReference type="Pfam" id="PF04542"/>
    </source>
</evidence>
<keyword evidence="3" id="KW-0731">Sigma factor</keyword>
<dbReference type="Pfam" id="PF04542">
    <property type="entry name" value="Sigma70_r2"/>
    <property type="match status" value="1"/>
</dbReference>
<evidence type="ECO:0000313" key="8">
    <source>
        <dbReference type="EMBL" id="MBJ7596574.1"/>
    </source>
</evidence>